<name>A0A9F2RE85_PYTBI</name>
<evidence type="ECO:0000256" key="1">
    <source>
        <dbReference type="ARBA" id="ARBA00004473"/>
    </source>
</evidence>
<protein>
    <submittedName>
        <fullName evidence="12">Transmembrane protein 201 isoform X1</fullName>
    </submittedName>
</protein>
<dbReference type="CTD" id="199953"/>
<dbReference type="Proteomes" id="UP000695026">
    <property type="component" value="Unplaced"/>
</dbReference>
<dbReference type="KEGG" id="pbi:103061076"/>
<comment type="subcellular location">
    <subcellularLocation>
        <location evidence="1">Nucleus inner membrane</location>
        <topology evidence="1">Multi-pass membrane protein</topology>
    </subcellularLocation>
</comment>
<comment type="similarity">
    <text evidence="2">Belongs to the TMEM201 family.</text>
</comment>
<evidence type="ECO:0000256" key="3">
    <source>
        <dbReference type="ARBA" id="ARBA00022692"/>
    </source>
</evidence>
<dbReference type="GeneID" id="103061076"/>
<keyword evidence="11" id="KW-1185">Reference proteome</keyword>
<feature type="domain" description="Transmembrane protein 201 C-terminal" evidence="10">
    <location>
        <begin position="194"/>
        <end position="403"/>
    </location>
</feature>
<feature type="region of interest" description="Disordered" evidence="7">
    <location>
        <begin position="606"/>
        <end position="632"/>
    </location>
</feature>
<dbReference type="GO" id="GO:0051015">
    <property type="term" value="F:actin filament binding"/>
    <property type="evidence" value="ECO:0007669"/>
    <property type="project" value="TreeGrafter"/>
</dbReference>
<dbReference type="OrthoDB" id="5966927at2759"/>
<keyword evidence="3 8" id="KW-0812">Transmembrane</keyword>
<dbReference type="Pfam" id="PF10476">
    <property type="entry name" value="DUF2448"/>
    <property type="match status" value="1"/>
</dbReference>
<feature type="compositionally biased region" description="Polar residues" evidence="7">
    <location>
        <begin position="615"/>
        <end position="630"/>
    </location>
</feature>
<dbReference type="InterPro" id="IPR018617">
    <property type="entry name" value="Ima1_N"/>
</dbReference>
<dbReference type="RefSeq" id="XP_007443466.1">
    <property type="nucleotide sequence ID" value="XM_007443404.3"/>
</dbReference>
<dbReference type="Pfam" id="PF09779">
    <property type="entry name" value="Ima1_N"/>
    <property type="match status" value="1"/>
</dbReference>
<dbReference type="GO" id="GO:0005637">
    <property type="term" value="C:nuclear inner membrane"/>
    <property type="evidence" value="ECO:0007669"/>
    <property type="project" value="UniProtKB-SubCell"/>
</dbReference>
<proteinExistence type="inferred from homology"/>
<evidence type="ECO:0000259" key="10">
    <source>
        <dbReference type="Pfam" id="PF10476"/>
    </source>
</evidence>
<evidence type="ECO:0000313" key="12">
    <source>
        <dbReference type="RefSeq" id="XP_007443466.1"/>
    </source>
</evidence>
<evidence type="ECO:0000313" key="11">
    <source>
        <dbReference type="Proteomes" id="UP000695026"/>
    </source>
</evidence>
<keyword evidence="4 8" id="KW-1133">Transmembrane helix</keyword>
<dbReference type="AlphaFoldDB" id="A0A9F2RE85"/>
<sequence length="667" mass="72920">MEGVGALLASYSRGLAGGLGVTVCAAAAGGVLLYKIARRTKPTHTTVNCWFCNQDTVVPYGNRNCWDCPNCEQYNGFEENGDYNKPIPAQYMEHLNHVVSGAGAFYDPTKPQQWVSSQVLLCKKCNNHQTMKIKQLASFTPREEGKYDEEIEVYKHHLEQTYKLCRPCQAAVEYYIKHQNRQLRALLLRHHFNNRKTGETYMQSFYASASAAASTTPLRVILLRFLAFLSCATLVVMAFYGSGDPFFPGSATPPVAPSPGLSRNRTGPSPPVTLPRNGTLLESLGWQEGVQLLSARALEILEAAWTYGKSHQTAVVILGLFTCILAMLLAGRIRLRRIDAFASFLWLLVMGFHLVEKYLQVDIPSWVETAKFGTTSLCCLVGFAAAVATRKPGGQRRSRPRRYSLGDPVAAFPNSTEVSFAYPSPPLAFIPTPPSVLQLTNQRLFCSPRRTSSSSLPGRLNRALSLGTIPSLARTDSGYLFSGSRPPSQASCAKDLAASEYFSLLSGSCMPSPVPSPAPSVAGSVASSSSSLRYRRPLISPARLNLKGQRLRLFTGQSELHPGEDFAPSENSMFAPDRSAFPKRHFRDQGHPDVTAVVEASSVCTEDSAKKGDGSSHSSNCVVDTTTQEEPSGWKSRFGNLLLRGLLALSLTVNAIFTSAYLYQTLR</sequence>
<dbReference type="PANTHER" id="PTHR28646">
    <property type="entry name" value="TRANSMEMBRANE PROTEIN 201"/>
    <property type="match status" value="1"/>
</dbReference>
<feature type="transmembrane region" description="Helical" evidence="8">
    <location>
        <begin position="338"/>
        <end position="355"/>
    </location>
</feature>
<evidence type="ECO:0000256" key="5">
    <source>
        <dbReference type="ARBA" id="ARBA00023136"/>
    </source>
</evidence>
<feature type="transmembrane region" description="Helical" evidence="8">
    <location>
        <begin position="15"/>
        <end position="34"/>
    </location>
</feature>
<feature type="transmembrane region" description="Helical" evidence="8">
    <location>
        <begin position="370"/>
        <end position="389"/>
    </location>
</feature>
<evidence type="ECO:0000256" key="6">
    <source>
        <dbReference type="ARBA" id="ARBA00023242"/>
    </source>
</evidence>
<dbReference type="InterPro" id="IPR018861">
    <property type="entry name" value="TMEM201_C"/>
</dbReference>
<dbReference type="GO" id="GO:0030473">
    <property type="term" value="P:nuclear migration along microtubule"/>
    <property type="evidence" value="ECO:0007669"/>
    <property type="project" value="TreeGrafter"/>
</dbReference>
<feature type="domain" description="Ima1 N-terminal" evidence="9">
    <location>
        <begin position="47"/>
        <end position="172"/>
    </location>
</feature>
<feature type="transmembrane region" description="Helical" evidence="8">
    <location>
        <begin position="221"/>
        <end position="240"/>
    </location>
</feature>
<evidence type="ECO:0000259" key="9">
    <source>
        <dbReference type="Pfam" id="PF09779"/>
    </source>
</evidence>
<keyword evidence="5 8" id="KW-0472">Membrane</keyword>
<dbReference type="OMA" id="LCLGTMP"/>
<feature type="transmembrane region" description="Helical" evidence="8">
    <location>
        <begin position="641"/>
        <end position="663"/>
    </location>
</feature>
<accession>A0A9F2RE85</accession>
<keyword evidence="6" id="KW-0539">Nucleus</keyword>
<dbReference type="InterPro" id="IPR040041">
    <property type="entry name" value="TMEM201"/>
</dbReference>
<dbReference type="GO" id="GO:0005521">
    <property type="term" value="F:lamin binding"/>
    <property type="evidence" value="ECO:0007669"/>
    <property type="project" value="TreeGrafter"/>
</dbReference>
<evidence type="ECO:0000256" key="2">
    <source>
        <dbReference type="ARBA" id="ARBA00007600"/>
    </source>
</evidence>
<organism evidence="11 12">
    <name type="scientific">Python bivittatus</name>
    <name type="common">Burmese python</name>
    <name type="synonym">Python molurus bivittatus</name>
    <dbReference type="NCBI Taxonomy" id="176946"/>
    <lineage>
        <taxon>Eukaryota</taxon>
        <taxon>Metazoa</taxon>
        <taxon>Chordata</taxon>
        <taxon>Craniata</taxon>
        <taxon>Vertebrata</taxon>
        <taxon>Euteleostomi</taxon>
        <taxon>Lepidosauria</taxon>
        <taxon>Squamata</taxon>
        <taxon>Bifurcata</taxon>
        <taxon>Unidentata</taxon>
        <taxon>Episquamata</taxon>
        <taxon>Toxicofera</taxon>
        <taxon>Serpentes</taxon>
        <taxon>Henophidia</taxon>
        <taxon>Pythonidae</taxon>
        <taxon>Python</taxon>
    </lineage>
</organism>
<dbReference type="PANTHER" id="PTHR28646:SF1">
    <property type="entry name" value="TRANSMEMBRANE PROTEIN 201"/>
    <property type="match status" value="1"/>
</dbReference>
<feature type="transmembrane region" description="Helical" evidence="8">
    <location>
        <begin position="313"/>
        <end position="331"/>
    </location>
</feature>
<evidence type="ECO:0000256" key="7">
    <source>
        <dbReference type="SAM" id="MobiDB-lite"/>
    </source>
</evidence>
<evidence type="ECO:0000256" key="4">
    <source>
        <dbReference type="ARBA" id="ARBA00022989"/>
    </source>
</evidence>
<gene>
    <name evidence="12" type="primary">TMEM201</name>
</gene>
<reference evidence="12" key="1">
    <citation type="submission" date="2025-08" db="UniProtKB">
        <authorList>
            <consortium name="RefSeq"/>
        </authorList>
    </citation>
    <scope>IDENTIFICATION</scope>
    <source>
        <tissue evidence="12">Liver</tissue>
    </source>
</reference>
<evidence type="ECO:0000256" key="8">
    <source>
        <dbReference type="SAM" id="Phobius"/>
    </source>
</evidence>